<evidence type="ECO:0000256" key="1">
    <source>
        <dbReference type="ARBA" id="ARBA00004123"/>
    </source>
</evidence>
<dbReference type="Pfam" id="PF11951">
    <property type="entry name" value="Fungal_trans_2"/>
    <property type="match status" value="1"/>
</dbReference>
<dbReference type="InterPro" id="IPR021858">
    <property type="entry name" value="Fun_TF"/>
</dbReference>
<evidence type="ECO:0000313" key="6">
    <source>
        <dbReference type="Proteomes" id="UP000813444"/>
    </source>
</evidence>
<dbReference type="Proteomes" id="UP000813444">
    <property type="component" value="Unassembled WGS sequence"/>
</dbReference>
<dbReference type="SMART" id="SM00066">
    <property type="entry name" value="GAL4"/>
    <property type="match status" value="1"/>
</dbReference>
<comment type="caution">
    <text evidence="5">The sequence shown here is derived from an EMBL/GenBank/DDBJ whole genome shotgun (WGS) entry which is preliminary data.</text>
</comment>
<dbReference type="GO" id="GO:0000981">
    <property type="term" value="F:DNA-binding transcription factor activity, RNA polymerase II-specific"/>
    <property type="evidence" value="ECO:0007669"/>
    <property type="project" value="InterPro"/>
</dbReference>
<dbReference type="Pfam" id="PF00172">
    <property type="entry name" value="Zn_clus"/>
    <property type="match status" value="1"/>
</dbReference>
<dbReference type="InterPro" id="IPR001138">
    <property type="entry name" value="Zn2Cys6_DnaBD"/>
</dbReference>
<gene>
    <name evidence="5" type="ORF">B0I35DRAFT_517093</name>
</gene>
<keyword evidence="6" id="KW-1185">Reference proteome</keyword>
<comment type="subcellular location">
    <subcellularLocation>
        <location evidence="1">Nucleus</location>
    </subcellularLocation>
</comment>
<dbReference type="OrthoDB" id="4314040at2759"/>
<proteinExistence type="predicted"/>
<dbReference type="PROSITE" id="PS50048">
    <property type="entry name" value="ZN2_CY6_FUNGAL_2"/>
    <property type="match status" value="1"/>
</dbReference>
<feature type="region of interest" description="Disordered" evidence="3">
    <location>
        <begin position="51"/>
        <end position="83"/>
    </location>
</feature>
<protein>
    <submittedName>
        <fullName evidence="5">Fungal-specific transcription factor domain-containing protein</fullName>
    </submittedName>
</protein>
<evidence type="ECO:0000256" key="2">
    <source>
        <dbReference type="ARBA" id="ARBA00023242"/>
    </source>
</evidence>
<dbReference type="CDD" id="cd00067">
    <property type="entry name" value="GAL4"/>
    <property type="match status" value="1"/>
</dbReference>
<dbReference type="PROSITE" id="PS00463">
    <property type="entry name" value="ZN2_CY6_FUNGAL_1"/>
    <property type="match status" value="1"/>
</dbReference>
<name>A0A8K0SBW1_9HYPO</name>
<organism evidence="5 6">
    <name type="scientific">Stachybotrys elegans</name>
    <dbReference type="NCBI Taxonomy" id="80388"/>
    <lineage>
        <taxon>Eukaryota</taxon>
        <taxon>Fungi</taxon>
        <taxon>Dikarya</taxon>
        <taxon>Ascomycota</taxon>
        <taxon>Pezizomycotina</taxon>
        <taxon>Sordariomycetes</taxon>
        <taxon>Hypocreomycetidae</taxon>
        <taxon>Hypocreales</taxon>
        <taxon>Stachybotryaceae</taxon>
        <taxon>Stachybotrys</taxon>
    </lineage>
</organism>
<evidence type="ECO:0000256" key="3">
    <source>
        <dbReference type="SAM" id="MobiDB-lite"/>
    </source>
</evidence>
<sequence>MPPEKRSRMGCRQCRTAHHKCDETLPACHRCRAKGFQCHYSLRIRWGSIKTSGPSHEACSEPAHIPRNSRTARQPEIQGPATPTLPYLSPSQQETLEETFEALPSSNDDDDDDVAVPLPCSSNLFQKSEEMDAYAYYVDTLAGQFQAHDNLHNPYRKLSVLALSSPVLLHTILSCAVEHMHISGRLPIQQAIQQQERAIRLIRAGLSGWKPSEDSRWIPAHPAVLAFSGSNLSHAQTHVDMASFIFSKVGYLDSPDIIASSFIEKLLVQRFAIIDISLSIFDRKRPRIPAEHWLGQQRHSPVMDGSQPTLYEMTGCDHTTYTFMLQAAHLAIDRADHGPREKLYEDAIALETDIRLHLQTSRDAVSADDRPKPKSLSIKSLSRAFSGADLLLLLRRVFKESHSSPRVQNAVSIVCSAVDAISKCVDKEDDSSPHPAIDSAMALPFYLAARHAVDPDRQVWMLEKHKAWRKVYPNPARAQMMELAERIWEERSKGLDDIEARCEEVEKSYKVWIL</sequence>
<feature type="domain" description="Zn(2)-C6 fungal-type" evidence="4">
    <location>
        <begin position="10"/>
        <end position="40"/>
    </location>
</feature>
<evidence type="ECO:0000313" key="5">
    <source>
        <dbReference type="EMBL" id="KAH7303957.1"/>
    </source>
</evidence>
<dbReference type="GO" id="GO:0008270">
    <property type="term" value="F:zinc ion binding"/>
    <property type="evidence" value="ECO:0007669"/>
    <property type="project" value="InterPro"/>
</dbReference>
<accession>A0A8K0SBW1</accession>
<dbReference type="PANTHER" id="PTHR37534">
    <property type="entry name" value="TRANSCRIPTIONAL ACTIVATOR PROTEIN UGA3"/>
    <property type="match status" value="1"/>
</dbReference>
<dbReference type="SUPFAM" id="SSF57701">
    <property type="entry name" value="Zn2/Cys6 DNA-binding domain"/>
    <property type="match status" value="1"/>
</dbReference>
<dbReference type="GO" id="GO:0005634">
    <property type="term" value="C:nucleus"/>
    <property type="evidence" value="ECO:0007669"/>
    <property type="project" value="UniProtKB-SubCell"/>
</dbReference>
<dbReference type="AlphaFoldDB" id="A0A8K0SBW1"/>
<dbReference type="EMBL" id="JAGPNK010000027">
    <property type="protein sequence ID" value="KAH7303957.1"/>
    <property type="molecule type" value="Genomic_DNA"/>
</dbReference>
<evidence type="ECO:0000259" key="4">
    <source>
        <dbReference type="PROSITE" id="PS50048"/>
    </source>
</evidence>
<dbReference type="InterPro" id="IPR036864">
    <property type="entry name" value="Zn2-C6_fun-type_DNA-bd_sf"/>
</dbReference>
<reference evidence="5" key="1">
    <citation type="journal article" date="2021" name="Nat. Commun.">
        <title>Genetic determinants of endophytism in the Arabidopsis root mycobiome.</title>
        <authorList>
            <person name="Mesny F."/>
            <person name="Miyauchi S."/>
            <person name="Thiergart T."/>
            <person name="Pickel B."/>
            <person name="Atanasova L."/>
            <person name="Karlsson M."/>
            <person name="Huettel B."/>
            <person name="Barry K.W."/>
            <person name="Haridas S."/>
            <person name="Chen C."/>
            <person name="Bauer D."/>
            <person name="Andreopoulos W."/>
            <person name="Pangilinan J."/>
            <person name="LaButti K."/>
            <person name="Riley R."/>
            <person name="Lipzen A."/>
            <person name="Clum A."/>
            <person name="Drula E."/>
            <person name="Henrissat B."/>
            <person name="Kohler A."/>
            <person name="Grigoriev I.V."/>
            <person name="Martin F.M."/>
            <person name="Hacquard S."/>
        </authorList>
    </citation>
    <scope>NUCLEOTIDE SEQUENCE</scope>
    <source>
        <strain evidence="5">MPI-CAGE-CH-0235</strain>
    </source>
</reference>
<dbReference type="PANTHER" id="PTHR37534:SF46">
    <property type="entry name" value="ZN(II)2CYS6 TRANSCRIPTION FACTOR (EUROFUNG)"/>
    <property type="match status" value="1"/>
</dbReference>
<keyword evidence="2" id="KW-0539">Nucleus</keyword>
<dbReference type="Gene3D" id="4.10.240.10">
    <property type="entry name" value="Zn(2)-C6 fungal-type DNA-binding domain"/>
    <property type="match status" value="1"/>
</dbReference>